<reference evidence="1 2" key="1">
    <citation type="submission" date="2017-05" db="EMBL/GenBank/DDBJ databases">
        <title>Full genome sequence of Pseudorhodoplanes sinuspersici.</title>
        <authorList>
            <person name="Dastgheib S.M.M."/>
            <person name="Shavandi M."/>
            <person name="Tirandaz H."/>
        </authorList>
    </citation>
    <scope>NUCLEOTIDE SEQUENCE [LARGE SCALE GENOMIC DNA]</scope>
    <source>
        <strain evidence="1 2">RIPI110</strain>
    </source>
</reference>
<dbReference type="Proteomes" id="UP000194137">
    <property type="component" value="Chromosome"/>
</dbReference>
<evidence type="ECO:0000313" key="1">
    <source>
        <dbReference type="EMBL" id="ARP99301.1"/>
    </source>
</evidence>
<keyword evidence="2" id="KW-1185">Reference proteome</keyword>
<proteinExistence type="predicted"/>
<organism evidence="1 2">
    <name type="scientific">Pseudorhodoplanes sinuspersici</name>
    <dbReference type="NCBI Taxonomy" id="1235591"/>
    <lineage>
        <taxon>Bacteria</taxon>
        <taxon>Pseudomonadati</taxon>
        <taxon>Pseudomonadota</taxon>
        <taxon>Alphaproteobacteria</taxon>
        <taxon>Hyphomicrobiales</taxon>
        <taxon>Pseudorhodoplanes</taxon>
    </lineage>
</organism>
<dbReference type="RefSeq" id="WP_086087710.1">
    <property type="nucleotide sequence ID" value="NZ_CP021112.1"/>
</dbReference>
<sequence length="158" mass="15929">MASFVINASNSVVTSVNNVHAFSGDTGGSLIATGVNGLGAYLANTGGWKAAINGVIKSGMSDGMLFAETSAKSTVTIGANGEVSGRTGLFLEAPVTVNNAGTIVGNNYGILIQTSGALDGTFLCSSCASGNQNRFSCACGSGREEWSKDPIPPDRNTL</sequence>
<dbReference type="KEGG" id="psin:CAK95_09565"/>
<dbReference type="STRING" id="1235591.CAK95_09565"/>
<evidence type="ECO:0000313" key="2">
    <source>
        <dbReference type="Proteomes" id="UP000194137"/>
    </source>
</evidence>
<dbReference type="EMBL" id="CP021112">
    <property type="protein sequence ID" value="ARP99301.1"/>
    <property type="molecule type" value="Genomic_DNA"/>
</dbReference>
<accession>A0A1W6ZPJ9</accession>
<dbReference type="OrthoDB" id="7195851at2"/>
<name>A0A1W6ZPJ9_9HYPH</name>
<protein>
    <submittedName>
        <fullName evidence="1">Uncharacterized protein</fullName>
    </submittedName>
</protein>
<dbReference type="AlphaFoldDB" id="A0A1W6ZPJ9"/>
<gene>
    <name evidence="1" type="ORF">CAK95_09565</name>
</gene>